<proteinExistence type="predicted"/>
<feature type="compositionally biased region" description="Low complexity" evidence="1">
    <location>
        <begin position="1"/>
        <end position="15"/>
    </location>
</feature>
<dbReference type="AlphaFoldDB" id="U4LCP1"/>
<protein>
    <submittedName>
        <fullName evidence="2">Uncharacterized protein</fullName>
    </submittedName>
</protein>
<dbReference type="EMBL" id="HF935404">
    <property type="protein sequence ID" value="CCX08261.1"/>
    <property type="molecule type" value="Genomic_DNA"/>
</dbReference>
<accession>U4LCP1</accession>
<feature type="compositionally biased region" description="Polar residues" evidence="1">
    <location>
        <begin position="26"/>
        <end position="39"/>
    </location>
</feature>
<feature type="compositionally biased region" description="Basic residues" evidence="1">
    <location>
        <begin position="45"/>
        <end position="69"/>
    </location>
</feature>
<feature type="region of interest" description="Disordered" evidence="1">
    <location>
        <begin position="1"/>
        <end position="103"/>
    </location>
</feature>
<evidence type="ECO:0000313" key="3">
    <source>
        <dbReference type="Proteomes" id="UP000018144"/>
    </source>
</evidence>
<gene>
    <name evidence="2" type="ORF">PCON_07854</name>
</gene>
<sequence>MAASATYATTQQSETNLRTYSRHTKQTSTAAMTQINFQRPESHKPQRNAKRVKKSAPKAKLANKNKKSIASKNSNHNTKPIVAPSHHTITPAADNLHDRGLQEQDSDYHQALLDARLRISKELGRLRMARLRRLKP</sequence>
<organism evidence="2 3">
    <name type="scientific">Pyronema omphalodes (strain CBS 100304)</name>
    <name type="common">Pyronema confluens</name>
    <dbReference type="NCBI Taxonomy" id="1076935"/>
    <lineage>
        <taxon>Eukaryota</taxon>
        <taxon>Fungi</taxon>
        <taxon>Dikarya</taxon>
        <taxon>Ascomycota</taxon>
        <taxon>Pezizomycotina</taxon>
        <taxon>Pezizomycetes</taxon>
        <taxon>Pezizales</taxon>
        <taxon>Pyronemataceae</taxon>
        <taxon>Pyronema</taxon>
    </lineage>
</organism>
<reference evidence="2 3" key="1">
    <citation type="journal article" date="2013" name="PLoS Genet.">
        <title>The genome and development-dependent transcriptomes of Pyronema confluens: a window into fungal evolution.</title>
        <authorList>
            <person name="Traeger S."/>
            <person name="Altegoer F."/>
            <person name="Freitag M."/>
            <person name="Gabaldon T."/>
            <person name="Kempken F."/>
            <person name="Kumar A."/>
            <person name="Marcet-Houben M."/>
            <person name="Poggeler S."/>
            <person name="Stajich J.E."/>
            <person name="Nowrousian M."/>
        </authorList>
    </citation>
    <scope>NUCLEOTIDE SEQUENCE [LARGE SCALE GENOMIC DNA]</scope>
    <source>
        <strain evidence="3">CBS 100304</strain>
        <tissue evidence="2">Vegetative mycelium</tissue>
    </source>
</reference>
<evidence type="ECO:0000313" key="2">
    <source>
        <dbReference type="EMBL" id="CCX08261.1"/>
    </source>
</evidence>
<name>U4LCP1_PYROM</name>
<keyword evidence="3" id="KW-1185">Reference proteome</keyword>
<dbReference type="Proteomes" id="UP000018144">
    <property type="component" value="Unassembled WGS sequence"/>
</dbReference>
<evidence type="ECO:0000256" key="1">
    <source>
        <dbReference type="SAM" id="MobiDB-lite"/>
    </source>
</evidence>